<reference evidence="3 4" key="1">
    <citation type="submission" date="2016-10" db="EMBL/GenBank/DDBJ databases">
        <authorList>
            <person name="de Groot N.N."/>
        </authorList>
    </citation>
    <scope>NUCLEOTIDE SEQUENCE [LARGE SCALE GENOMIC DNA]</scope>
    <source>
        <strain evidence="3 4">NE2</strain>
    </source>
</reference>
<dbReference type="SUPFAM" id="SSF46894">
    <property type="entry name" value="C-terminal effector domain of the bipartite response regulators"/>
    <property type="match status" value="1"/>
</dbReference>
<dbReference type="InterPro" id="IPR016032">
    <property type="entry name" value="Sig_transdc_resp-reg_C-effctor"/>
</dbReference>
<gene>
    <name evidence="3" type="ORF">SAMN05444581_105179</name>
</gene>
<dbReference type="STRING" id="1612308.SAMN05444581_105179"/>
<dbReference type="SMART" id="SM00421">
    <property type="entry name" value="HTH_LUXR"/>
    <property type="match status" value="1"/>
</dbReference>
<dbReference type="GO" id="GO:0006355">
    <property type="term" value="P:regulation of DNA-templated transcription"/>
    <property type="evidence" value="ECO:0007669"/>
    <property type="project" value="InterPro"/>
</dbReference>
<feature type="domain" description="HTH luxR-type" evidence="2">
    <location>
        <begin position="157"/>
        <end position="214"/>
    </location>
</feature>
<evidence type="ECO:0000313" key="4">
    <source>
        <dbReference type="Proteomes" id="UP000198755"/>
    </source>
</evidence>
<dbReference type="Pfam" id="PF00196">
    <property type="entry name" value="GerE"/>
    <property type="match status" value="1"/>
</dbReference>
<dbReference type="AlphaFoldDB" id="A0A1I3YEX2"/>
<dbReference type="InterPro" id="IPR000792">
    <property type="entry name" value="Tscrpt_reg_LuxR_C"/>
</dbReference>
<protein>
    <submittedName>
        <fullName evidence="3">Regulatory protein, luxR family</fullName>
    </submittedName>
</protein>
<dbReference type="Gene3D" id="1.10.10.10">
    <property type="entry name" value="Winged helix-like DNA-binding domain superfamily/Winged helix DNA-binding domain"/>
    <property type="match status" value="1"/>
</dbReference>
<evidence type="ECO:0000259" key="2">
    <source>
        <dbReference type="SMART" id="SM00421"/>
    </source>
</evidence>
<dbReference type="GO" id="GO:0003677">
    <property type="term" value="F:DNA binding"/>
    <property type="evidence" value="ECO:0007669"/>
    <property type="project" value="InterPro"/>
</dbReference>
<keyword evidence="4" id="KW-1185">Reference proteome</keyword>
<proteinExistence type="predicted"/>
<evidence type="ECO:0000313" key="3">
    <source>
        <dbReference type="EMBL" id="SFK29746.1"/>
    </source>
</evidence>
<evidence type="ECO:0000256" key="1">
    <source>
        <dbReference type="SAM" id="MobiDB-lite"/>
    </source>
</evidence>
<sequence>MQMISAHTPVFAIGDSLRSHMHQVDQLGKVIGCAGFAVLLITLNRQIICANDAAETLLAENNLLRQKHGCLNLEDAIAARKLRALLAPASSPRGEGSPKGSIVLYDKCGYSSLIIHVVPLGRNEEHRSHDEDEAAAGLFIVDCRRGTTERIRAFADLFALTPAEAKVLAQLISGDGLKISAHRLNIAQSTARTHLAHILEKTGVHRQAELVRVFFETTIPWEEYRSATALRRAPLGAATARRNEENAGPHSDRFPATAAVML</sequence>
<dbReference type="InterPro" id="IPR036388">
    <property type="entry name" value="WH-like_DNA-bd_sf"/>
</dbReference>
<feature type="compositionally biased region" description="Basic and acidic residues" evidence="1">
    <location>
        <begin position="241"/>
        <end position="253"/>
    </location>
</feature>
<dbReference type="RefSeq" id="WP_175492528.1">
    <property type="nucleotide sequence ID" value="NZ_FOSN01000005.1"/>
</dbReference>
<organism evidence="3 4">
    <name type="scientific">Methylocapsa palsarum</name>
    <dbReference type="NCBI Taxonomy" id="1612308"/>
    <lineage>
        <taxon>Bacteria</taxon>
        <taxon>Pseudomonadati</taxon>
        <taxon>Pseudomonadota</taxon>
        <taxon>Alphaproteobacteria</taxon>
        <taxon>Hyphomicrobiales</taxon>
        <taxon>Beijerinckiaceae</taxon>
        <taxon>Methylocapsa</taxon>
    </lineage>
</organism>
<dbReference type="Proteomes" id="UP000198755">
    <property type="component" value="Unassembled WGS sequence"/>
</dbReference>
<dbReference type="EMBL" id="FOSN01000005">
    <property type="protein sequence ID" value="SFK29746.1"/>
    <property type="molecule type" value="Genomic_DNA"/>
</dbReference>
<feature type="region of interest" description="Disordered" evidence="1">
    <location>
        <begin position="240"/>
        <end position="262"/>
    </location>
</feature>
<name>A0A1I3YEX2_9HYPH</name>
<accession>A0A1I3YEX2</accession>